<organism evidence="1 2">
    <name type="scientific">Dyella caseinilytica</name>
    <dbReference type="NCBI Taxonomy" id="1849581"/>
    <lineage>
        <taxon>Bacteria</taxon>
        <taxon>Pseudomonadati</taxon>
        <taxon>Pseudomonadota</taxon>
        <taxon>Gammaproteobacteria</taxon>
        <taxon>Lysobacterales</taxon>
        <taxon>Rhodanobacteraceae</taxon>
        <taxon>Dyella</taxon>
    </lineage>
</organism>
<name>A0ABX7GZ89_9GAMM</name>
<evidence type="ECO:0000313" key="2">
    <source>
        <dbReference type="Proteomes" id="UP000663181"/>
    </source>
</evidence>
<gene>
    <name evidence="1" type="ORF">ISN74_04380</name>
</gene>
<reference evidence="1 2" key="1">
    <citation type="submission" date="2020-10" db="EMBL/GenBank/DDBJ databases">
        <title>Phylogeny of dyella-like bacteria.</title>
        <authorList>
            <person name="Fu J."/>
        </authorList>
    </citation>
    <scope>NUCLEOTIDE SEQUENCE [LARGE SCALE GENOMIC DNA]</scope>
    <source>
        <strain evidence="1 2">DHOB09</strain>
    </source>
</reference>
<sequence>MVAMLLGLIVIAGVTSVFLANQQVYRTNGALSDVQQSTRMSFEMLAQNIREAGLLGCGNNGQVANVLSDGPYGDDSDWWANWSNNLMGYGAGTATNPAFTGANAVTNQVAGTDSLMILSAADVGLTVNTQTSTSTSFSLNGTSTDLVPGAIMIVCDPWQATIFRANSYAGGNLGYGGEWGGNTVNCSTGLAYPTVCGTGNTYIYAANSPIATVAAGVWYLGTNPAGTTSLYLASVNTAAGTVTPQEMVRGVTKMSITYNMANTTSFVQASAVTNWPSVDAVQVNLTLQQSSGPYAGTYTGSSASAAPPIKRVYTVTSTVRNRVQ</sequence>
<dbReference type="EMBL" id="CP064030">
    <property type="protein sequence ID" value="QRN55776.1"/>
    <property type="molecule type" value="Genomic_DNA"/>
</dbReference>
<proteinExistence type="predicted"/>
<dbReference type="Proteomes" id="UP000663181">
    <property type="component" value="Chromosome"/>
</dbReference>
<evidence type="ECO:0000313" key="1">
    <source>
        <dbReference type="EMBL" id="QRN55776.1"/>
    </source>
</evidence>
<protein>
    <submittedName>
        <fullName evidence="1">PilW family protein</fullName>
    </submittedName>
</protein>
<dbReference type="InterPro" id="IPR032092">
    <property type="entry name" value="PilW"/>
</dbReference>
<dbReference type="Pfam" id="PF16074">
    <property type="entry name" value="PilW"/>
    <property type="match status" value="1"/>
</dbReference>
<accession>A0ABX7GZ89</accession>
<keyword evidence="2" id="KW-1185">Reference proteome</keyword>